<dbReference type="Pfam" id="PF22570">
    <property type="entry name" value="LiaF-TM"/>
    <property type="match status" value="1"/>
</dbReference>
<feature type="domain" description="Phage shock protein PspC N-terminal" evidence="7">
    <location>
        <begin position="4"/>
        <end position="59"/>
    </location>
</feature>
<dbReference type="InterPro" id="IPR054331">
    <property type="entry name" value="LiaF_TM"/>
</dbReference>
<dbReference type="InterPro" id="IPR007168">
    <property type="entry name" value="Phageshock_PspC_N"/>
</dbReference>
<keyword evidence="3 6" id="KW-0812">Transmembrane</keyword>
<evidence type="ECO:0000313" key="10">
    <source>
        <dbReference type="Proteomes" id="UP000440004"/>
    </source>
</evidence>
<evidence type="ECO:0000259" key="8">
    <source>
        <dbReference type="Pfam" id="PF22570"/>
    </source>
</evidence>
<dbReference type="PANTHER" id="PTHR33885:SF3">
    <property type="entry name" value="PHAGE SHOCK PROTEIN C"/>
    <property type="match status" value="1"/>
</dbReference>
<dbReference type="InterPro" id="IPR052027">
    <property type="entry name" value="PspC"/>
</dbReference>
<proteinExistence type="predicted"/>
<feature type="transmembrane region" description="Helical" evidence="6">
    <location>
        <begin position="86"/>
        <end position="105"/>
    </location>
</feature>
<keyword evidence="2" id="KW-1003">Cell membrane</keyword>
<keyword evidence="10" id="KW-1185">Reference proteome</keyword>
<name>A0A6A7K571_9FIRM</name>
<evidence type="ECO:0000256" key="6">
    <source>
        <dbReference type="SAM" id="Phobius"/>
    </source>
</evidence>
<accession>A0A6A7K571</accession>
<dbReference type="EMBL" id="WHNX01000003">
    <property type="protein sequence ID" value="MPW24606.1"/>
    <property type="molecule type" value="Genomic_DNA"/>
</dbReference>
<feature type="transmembrane region" description="Helical" evidence="6">
    <location>
        <begin position="111"/>
        <end position="128"/>
    </location>
</feature>
<keyword evidence="4 6" id="KW-1133">Transmembrane helix</keyword>
<evidence type="ECO:0000259" key="7">
    <source>
        <dbReference type="Pfam" id="PF04024"/>
    </source>
</evidence>
<dbReference type="Pfam" id="PF04024">
    <property type="entry name" value="PspC"/>
    <property type="match status" value="1"/>
</dbReference>
<organism evidence="9 10">
    <name type="scientific">Alkalibaculum sporogenes</name>
    <dbReference type="NCBI Taxonomy" id="2655001"/>
    <lineage>
        <taxon>Bacteria</taxon>
        <taxon>Bacillati</taxon>
        <taxon>Bacillota</taxon>
        <taxon>Clostridia</taxon>
        <taxon>Eubacteriales</taxon>
        <taxon>Eubacteriaceae</taxon>
        <taxon>Alkalibaculum</taxon>
    </lineage>
</organism>
<protein>
    <submittedName>
        <fullName evidence="9">PspC domain-containing protein</fullName>
    </submittedName>
</protein>
<comment type="subcellular location">
    <subcellularLocation>
        <location evidence="1">Cell membrane</location>
        <topology evidence="1">Single-pass membrane protein</topology>
    </subcellularLocation>
</comment>
<keyword evidence="5 6" id="KW-0472">Membrane</keyword>
<feature type="transmembrane region" description="Helical" evidence="6">
    <location>
        <begin position="34"/>
        <end position="57"/>
    </location>
</feature>
<reference evidence="9 10" key="1">
    <citation type="submission" date="2019-10" db="EMBL/GenBank/DDBJ databases">
        <title>Alkalibaculum tamaniensis sp.nov., a new alkaliphilic acetogen, isolated on methoxylated aromatics from a mud volcano.</title>
        <authorList>
            <person name="Khomyakova M.A."/>
            <person name="Merkel A.Y."/>
            <person name="Bonch-Osmolovskaya E.A."/>
            <person name="Slobodkin A.I."/>
        </authorList>
    </citation>
    <scope>NUCLEOTIDE SEQUENCE [LARGE SCALE GENOMIC DNA]</scope>
    <source>
        <strain evidence="9 10">M08DMB</strain>
    </source>
</reference>
<evidence type="ECO:0000256" key="1">
    <source>
        <dbReference type="ARBA" id="ARBA00004162"/>
    </source>
</evidence>
<evidence type="ECO:0000256" key="5">
    <source>
        <dbReference type="ARBA" id="ARBA00023136"/>
    </source>
</evidence>
<evidence type="ECO:0000256" key="4">
    <source>
        <dbReference type="ARBA" id="ARBA00022989"/>
    </source>
</evidence>
<dbReference type="PANTHER" id="PTHR33885">
    <property type="entry name" value="PHAGE SHOCK PROTEIN C"/>
    <property type="match status" value="1"/>
</dbReference>
<dbReference type="Proteomes" id="UP000440004">
    <property type="component" value="Unassembled WGS sequence"/>
</dbReference>
<sequence>MNGKLTKSKNDKMILGVCGGVGEYLDVDSSIVRVLWAIASLVYGTGIILYIIIAFILPYSDENEEEIHNKQSSESKMDIKHQHNHVIAIILILSGVFLLLRNFTIFFDSRYVWPSFLVILGVLLIIKGKERKDEE</sequence>
<comment type="caution">
    <text evidence="9">The sequence shown here is derived from an EMBL/GenBank/DDBJ whole genome shotgun (WGS) entry which is preliminary data.</text>
</comment>
<evidence type="ECO:0000313" key="9">
    <source>
        <dbReference type="EMBL" id="MPW24606.1"/>
    </source>
</evidence>
<dbReference type="AlphaFoldDB" id="A0A6A7K571"/>
<dbReference type="RefSeq" id="WP_152801260.1">
    <property type="nucleotide sequence ID" value="NZ_WHNX01000003.1"/>
</dbReference>
<gene>
    <name evidence="9" type="ORF">GC105_02210</name>
</gene>
<feature type="domain" description="LiaF transmembrane" evidence="8">
    <location>
        <begin position="86"/>
        <end position="131"/>
    </location>
</feature>
<dbReference type="GO" id="GO:0005886">
    <property type="term" value="C:plasma membrane"/>
    <property type="evidence" value="ECO:0007669"/>
    <property type="project" value="UniProtKB-SubCell"/>
</dbReference>
<evidence type="ECO:0000256" key="3">
    <source>
        <dbReference type="ARBA" id="ARBA00022692"/>
    </source>
</evidence>
<evidence type="ECO:0000256" key="2">
    <source>
        <dbReference type="ARBA" id="ARBA00022475"/>
    </source>
</evidence>